<dbReference type="WBParaSite" id="EVEC_0000681401-mRNA-1">
    <property type="protein sequence ID" value="EVEC_0000681401-mRNA-1"/>
    <property type="gene ID" value="EVEC_0000681401"/>
</dbReference>
<proteinExistence type="predicted"/>
<reference evidence="4" key="1">
    <citation type="submission" date="2017-02" db="UniProtKB">
        <authorList>
            <consortium name="WormBaseParasite"/>
        </authorList>
    </citation>
    <scope>IDENTIFICATION</scope>
</reference>
<reference evidence="2 3" key="2">
    <citation type="submission" date="2018-10" db="EMBL/GenBank/DDBJ databases">
        <authorList>
            <consortium name="Pathogen Informatics"/>
        </authorList>
    </citation>
    <scope>NUCLEOTIDE SEQUENCE [LARGE SCALE GENOMIC DNA]</scope>
</reference>
<protein>
    <submittedName>
        <fullName evidence="4">Clathrin_bdg domain-containing protein</fullName>
    </submittedName>
</protein>
<name>A0A0N4V8U8_ENTVE</name>
<dbReference type="Proteomes" id="UP000274131">
    <property type="component" value="Unassembled WGS sequence"/>
</dbReference>
<feature type="region of interest" description="Disordered" evidence="1">
    <location>
        <begin position="65"/>
        <end position="114"/>
    </location>
</feature>
<gene>
    <name evidence="2" type="ORF">EVEC_LOCUS6362</name>
</gene>
<keyword evidence="3" id="KW-1185">Reference proteome</keyword>
<evidence type="ECO:0000313" key="4">
    <source>
        <dbReference type="WBParaSite" id="EVEC_0000681401-mRNA-1"/>
    </source>
</evidence>
<dbReference type="EMBL" id="UXUI01008480">
    <property type="protein sequence ID" value="VDD91611.1"/>
    <property type="molecule type" value="Genomic_DNA"/>
</dbReference>
<evidence type="ECO:0000256" key="1">
    <source>
        <dbReference type="SAM" id="MobiDB-lite"/>
    </source>
</evidence>
<feature type="compositionally biased region" description="Polar residues" evidence="1">
    <location>
        <begin position="65"/>
        <end position="76"/>
    </location>
</feature>
<sequence>MEIGVENGRTLDEQYDSSAQCDYLSFTDEFPNDYDPNLEFASFFSDVDLNSDINLSDTSCYSSFDSVQTPSRTSAPWSPPPSENGQCYNYSQTGNNDSFIASETVPGLTSTEQNDVHPWQDINLSYADDSLLFDSEL</sequence>
<organism evidence="4">
    <name type="scientific">Enterobius vermicularis</name>
    <name type="common">Human pinworm</name>
    <dbReference type="NCBI Taxonomy" id="51028"/>
    <lineage>
        <taxon>Eukaryota</taxon>
        <taxon>Metazoa</taxon>
        <taxon>Ecdysozoa</taxon>
        <taxon>Nematoda</taxon>
        <taxon>Chromadorea</taxon>
        <taxon>Rhabditida</taxon>
        <taxon>Spirurina</taxon>
        <taxon>Oxyuridomorpha</taxon>
        <taxon>Oxyuroidea</taxon>
        <taxon>Oxyuridae</taxon>
        <taxon>Enterobius</taxon>
    </lineage>
</organism>
<accession>A0A0N4V8U8</accession>
<dbReference type="AlphaFoldDB" id="A0A0N4V8U8"/>
<feature type="compositionally biased region" description="Polar residues" evidence="1">
    <location>
        <begin position="83"/>
        <end position="113"/>
    </location>
</feature>
<evidence type="ECO:0000313" key="2">
    <source>
        <dbReference type="EMBL" id="VDD91611.1"/>
    </source>
</evidence>
<evidence type="ECO:0000313" key="3">
    <source>
        <dbReference type="Proteomes" id="UP000274131"/>
    </source>
</evidence>